<feature type="domain" description="K Homology" evidence="4">
    <location>
        <begin position="217"/>
        <end position="269"/>
    </location>
</feature>
<feature type="domain" description="K Homology" evidence="4">
    <location>
        <begin position="92"/>
        <end position="167"/>
    </location>
</feature>
<keyword evidence="1" id="KW-0677">Repeat</keyword>
<dbReference type="EMBL" id="GGMR01004769">
    <property type="protein sequence ID" value="MBY17388.1"/>
    <property type="molecule type" value="Transcribed_RNA"/>
</dbReference>
<protein>
    <submittedName>
        <fullName evidence="5">Insulin-like growth factor 2 mRNA-binding protein 3</fullName>
    </submittedName>
</protein>
<evidence type="ECO:0000313" key="5">
    <source>
        <dbReference type="EMBL" id="MBY17388.1"/>
    </source>
</evidence>
<keyword evidence="3" id="KW-0472">Membrane</keyword>
<keyword evidence="2" id="KW-0694">RNA-binding</keyword>
<dbReference type="PROSITE" id="PS50084">
    <property type="entry name" value="KH_TYPE_1"/>
    <property type="match status" value="3"/>
</dbReference>
<accession>A0A2S2NJT4</accession>
<sequence>MKKRQKDKEIKPTSTVNMLVPYNVVSIIIGRGGSTIKEITEQTHARISVNTNNIVGSLEKAITIKGNPENCTNSCRKILEILQQKAIITDNSKTILRILIHDNLIGLIIGEEGNTIRNIMSETETKINVSYISDITIDNINYNKICTIKGSIENISKAESQISAKLRQSLINHLQSTAGCQINVEPVIEKRNFNEIENTHFLYGGPSASPGIDNRLTESLLCILVHSNMVHAIIGRNGSTIKKITQETNACYFLGSIFIKKIMLVLWIKL</sequence>
<dbReference type="InterPro" id="IPR036612">
    <property type="entry name" value="KH_dom_type_1_sf"/>
</dbReference>
<keyword evidence="3" id="KW-0812">Transmembrane</keyword>
<evidence type="ECO:0000259" key="4">
    <source>
        <dbReference type="SMART" id="SM00322"/>
    </source>
</evidence>
<evidence type="ECO:0000256" key="2">
    <source>
        <dbReference type="PROSITE-ProRule" id="PRU00117"/>
    </source>
</evidence>
<feature type="domain" description="K Homology" evidence="4">
    <location>
        <begin position="12"/>
        <end position="83"/>
    </location>
</feature>
<evidence type="ECO:0000256" key="3">
    <source>
        <dbReference type="SAM" id="Phobius"/>
    </source>
</evidence>
<dbReference type="PANTHER" id="PTHR10288">
    <property type="entry name" value="KH DOMAIN CONTAINING RNA BINDING PROTEIN"/>
    <property type="match status" value="1"/>
</dbReference>
<proteinExistence type="predicted"/>
<dbReference type="SUPFAM" id="SSF54791">
    <property type="entry name" value="Eukaryotic type KH-domain (KH-domain type I)"/>
    <property type="match status" value="3"/>
</dbReference>
<dbReference type="Gene3D" id="3.30.1370.10">
    <property type="entry name" value="K Homology domain, type 1"/>
    <property type="match status" value="3"/>
</dbReference>
<reference evidence="5" key="1">
    <citation type="submission" date="2018-04" db="EMBL/GenBank/DDBJ databases">
        <title>Transcriptome of Schizaphis graminum biotype I.</title>
        <authorList>
            <person name="Scully E.D."/>
            <person name="Geib S.M."/>
            <person name="Palmer N.A."/>
            <person name="Koch K."/>
            <person name="Bradshaw J."/>
            <person name="Heng-Moss T."/>
            <person name="Sarath G."/>
        </authorList>
    </citation>
    <scope>NUCLEOTIDE SEQUENCE</scope>
</reference>
<gene>
    <name evidence="5" type="primary">igf2bp3</name>
    <name evidence="5" type="ORF">g.61122</name>
</gene>
<dbReference type="SMART" id="SM00322">
    <property type="entry name" value="KH"/>
    <property type="match status" value="3"/>
</dbReference>
<dbReference type="Pfam" id="PF00013">
    <property type="entry name" value="KH_1"/>
    <property type="match status" value="3"/>
</dbReference>
<dbReference type="GO" id="GO:0003723">
    <property type="term" value="F:RNA binding"/>
    <property type="evidence" value="ECO:0007669"/>
    <property type="project" value="UniProtKB-UniRule"/>
</dbReference>
<keyword evidence="3" id="KW-1133">Transmembrane helix</keyword>
<name>A0A2S2NJT4_SCHGA</name>
<dbReference type="InterPro" id="IPR004087">
    <property type="entry name" value="KH_dom"/>
</dbReference>
<organism evidence="5">
    <name type="scientific">Schizaphis graminum</name>
    <name type="common">Green bug aphid</name>
    <dbReference type="NCBI Taxonomy" id="13262"/>
    <lineage>
        <taxon>Eukaryota</taxon>
        <taxon>Metazoa</taxon>
        <taxon>Ecdysozoa</taxon>
        <taxon>Arthropoda</taxon>
        <taxon>Hexapoda</taxon>
        <taxon>Insecta</taxon>
        <taxon>Pterygota</taxon>
        <taxon>Neoptera</taxon>
        <taxon>Paraneoptera</taxon>
        <taxon>Hemiptera</taxon>
        <taxon>Sternorrhyncha</taxon>
        <taxon>Aphidomorpha</taxon>
        <taxon>Aphidoidea</taxon>
        <taxon>Aphididae</taxon>
        <taxon>Aphidini</taxon>
        <taxon>Schizaphis</taxon>
    </lineage>
</organism>
<evidence type="ECO:0000256" key="1">
    <source>
        <dbReference type="ARBA" id="ARBA00022737"/>
    </source>
</evidence>
<dbReference type="AlphaFoldDB" id="A0A2S2NJT4"/>
<feature type="transmembrane region" description="Helical" evidence="3">
    <location>
        <begin position="250"/>
        <end position="268"/>
    </location>
</feature>
<dbReference type="GO" id="GO:0010468">
    <property type="term" value="P:regulation of gene expression"/>
    <property type="evidence" value="ECO:0007669"/>
    <property type="project" value="UniProtKB-ARBA"/>
</dbReference>
<dbReference type="InterPro" id="IPR004088">
    <property type="entry name" value="KH_dom_type_1"/>
</dbReference>